<organism evidence="2 5">
    <name type="scientific">Puccinia coronata f. sp. avenae</name>
    <dbReference type="NCBI Taxonomy" id="200324"/>
    <lineage>
        <taxon>Eukaryota</taxon>
        <taxon>Fungi</taxon>
        <taxon>Dikarya</taxon>
        <taxon>Basidiomycota</taxon>
        <taxon>Pucciniomycotina</taxon>
        <taxon>Pucciniomycetes</taxon>
        <taxon>Pucciniales</taxon>
        <taxon>Pucciniaceae</taxon>
        <taxon>Puccinia</taxon>
    </lineage>
</organism>
<sequence length="160" mass="18197">MRSRTTTAHVVNFPLHIARTIYKRPPLRPKPSEASHPRPSSQDSGVWRANVFPLGRILGDPLVKPASFSRSPQVFDAVISHYMYRRLPTYRSPYENSISSIFHEPEHNLFQINVGWILTGSFRCFLLGRNVPTPSKLNLAYTFSGSYPPSSQAVGRYAFY</sequence>
<protein>
    <submittedName>
        <fullName evidence="2">Uncharacterized protein</fullName>
    </submittedName>
</protein>
<evidence type="ECO:0000313" key="4">
    <source>
        <dbReference type="Proteomes" id="UP000235388"/>
    </source>
</evidence>
<dbReference type="EMBL" id="PGCJ01000150">
    <property type="protein sequence ID" value="PLW43210.1"/>
    <property type="molecule type" value="Genomic_DNA"/>
</dbReference>
<name>A0A2N5UV56_9BASI</name>
<evidence type="ECO:0000313" key="5">
    <source>
        <dbReference type="Proteomes" id="UP000235392"/>
    </source>
</evidence>
<dbReference type="AlphaFoldDB" id="A0A2N5UV56"/>
<evidence type="ECO:0000256" key="1">
    <source>
        <dbReference type="SAM" id="MobiDB-lite"/>
    </source>
</evidence>
<dbReference type="Proteomes" id="UP000235388">
    <property type="component" value="Unassembled WGS sequence"/>
</dbReference>
<dbReference type="Proteomes" id="UP000235392">
    <property type="component" value="Unassembled WGS sequence"/>
</dbReference>
<evidence type="ECO:0000313" key="3">
    <source>
        <dbReference type="EMBL" id="PLW43210.1"/>
    </source>
</evidence>
<accession>A0A2N5UV56</accession>
<reference evidence="4 5" key="1">
    <citation type="submission" date="2017-11" db="EMBL/GenBank/DDBJ databases">
        <title>De novo assembly and phasing of dikaryotic genomes from two isolates of Puccinia coronata f. sp. avenae, the causal agent of oat crown rust.</title>
        <authorList>
            <person name="Miller M.E."/>
            <person name="Zhang Y."/>
            <person name="Omidvar V."/>
            <person name="Sperschneider J."/>
            <person name="Schwessinger B."/>
            <person name="Raley C."/>
            <person name="Palmer J.M."/>
            <person name="Garnica D."/>
            <person name="Upadhyaya N."/>
            <person name="Rathjen J."/>
            <person name="Taylor J.M."/>
            <person name="Park R.F."/>
            <person name="Dodds P.N."/>
            <person name="Hirsch C.D."/>
            <person name="Kianian S.F."/>
            <person name="Figueroa M."/>
        </authorList>
    </citation>
    <scope>NUCLEOTIDE SEQUENCE [LARGE SCALE GENOMIC DNA]</scope>
    <source>
        <strain evidence="3">12NC29</strain>
        <strain evidence="2">12SD80</strain>
    </source>
</reference>
<proteinExistence type="predicted"/>
<feature type="region of interest" description="Disordered" evidence="1">
    <location>
        <begin position="25"/>
        <end position="46"/>
    </location>
</feature>
<comment type="caution">
    <text evidence="2">The sequence shown here is derived from an EMBL/GenBank/DDBJ whole genome shotgun (WGS) entry which is preliminary data.</text>
</comment>
<keyword evidence="4" id="KW-1185">Reference proteome</keyword>
<dbReference type="EMBL" id="PGCI01000087">
    <property type="protein sequence ID" value="PLW41640.1"/>
    <property type="molecule type" value="Genomic_DNA"/>
</dbReference>
<gene>
    <name evidence="3" type="ORF">PCANC_06986</name>
    <name evidence="2" type="ORF">PCASD_05405</name>
</gene>
<evidence type="ECO:0000313" key="2">
    <source>
        <dbReference type="EMBL" id="PLW41640.1"/>
    </source>
</evidence>